<dbReference type="InterPro" id="IPR008995">
    <property type="entry name" value="Mo/tungstate-bd_C_term_dom"/>
</dbReference>
<dbReference type="Pfam" id="PF00005">
    <property type="entry name" value="ABC_tran"/>
    <property type="match status" value="1"/>
</dbReference>
<evidence type="ECO:0000313" key="10">
    <source>
        <dbReference type="Proteomes" id="UP001275932"/>
    </source>
</evidence>
<dbReference type="InterPro" id="IPR027417">
    <property type="entry name" value="P-loop_NTPase"/>
</dbReference>
<dbReference type="InterPro" id="IPR017871">
    <property type="entry name" value="ABC_transporter-like_CS"/>
</dbReference>
<keyword evidence="2 7" id="KW-1003">Cell membrane</keyword>
<dbReference type="PANTHER" id="PTHR42781:SF4">
    <property type="entry name" value="SPERMIDINE_PUTRESCINE IMPORT ATP-BINDING PROTEIN POTA"/>
    <property type="match status" value="1"/>
</dbReference>
<evidence type="ECO:0000256" key="4">
    <source>
        <dbReference type="ARBA" id="ARBA00022840"/>
    </source>
</evidence>
<dbReference type="NCBIfam" id="TIGR01187">
    <property type="entry name" value="potA"/>
    <property type="match status" value="1"/>
</dbReference>
<evidence type="ECO:0000256" key="5">
    <source>
        <dbReference type="ARBA" id="ARBA00022967"/>
    </source>
</evidence>
<dbReference type="InterPro" id="IPR013611">
    <property type="entry name" value="Transp-assoc_OB_typ2"/>
</dbReference>
<accession>A0ABU4WF97</accession>
<dbReference type="Gene3D" id="3.40.50.300">
    <property type="entry name" value="P-loop containing nucleotide triphosphate hydrolases"/>
    <property type="match status" value="1"/>
</dbReference>
<dbReference type="PROSITE" id="PS00211">
    <property type="entry name" value="ABC_TRANSPORTER_1"/>
    <property type="match status" value="1"/>
</dbReference>
<reference evidence="9 10" key="1">
    <citation type="submission" date="2022-03" db="EMBL/GenBank/DDBJ databases">
        <title>Novel taxa within the pig intestine.</title>
        <authorList>
            <person name="Wylensek D."/>
            <person name="Bishof K."/>
            <person name="Afrizal A."/>
            <person name="Clavel T."/>
        </authorList>
    </citation>
    <scope>NUCLEOTIDE SEQUENCE [LARGE SCALE GENOMIC DNA]</scope>
    <source>
        <strain evidence="9 10">CLA-KB-P66</strain>
    </source>
</reference>
<keyword evidence="3 7" id="KW-0547">Nucleotide-binding</keyword>
<proteinExistence type="inferred from homology"/>
<dbReference type="InterPro" id="IPR005893">
    <property type="entry name" value="PotA-like"/>
</dbReference>
<dbReference type="SMART" id="SM00382">
    <property type="entry name" value="AAA"/>
    <property type="match status" value="1"/>
</dbReference>
<comment type="function">
    <text evidence="7">Part of the ABC transporter complex PotABCD involved in spermidine/putrescine import. Responsible for energy coupling to the transport system.</text>
</comment>
<dbReference type="InterPro" id="IPR003593">
    <property type="entry name" value="AAA+_ATPase"/>
</dbReference>
<keyword evidence="1 7" id="KW-0813">Transport</keyword>
<comment type="similarity">
    <text evidence="7">Belongs to the ABC transporter superfamily. Spermidine/putrescine importer (TC 3.A.1.11.1) family.</text>
</comment>
<dbReference type="Proteomes" id="UP001275932">
    <property type="component" value="Unassembled WGS sequence"/>
</dbReference>
<name>A0ABU4WF97_9BACT</name>
<organism evidence="9 10">
    <name type="scientific">Intestinicryptomonas porci</name>
    <dbReference type="NCBI Taxonomy" id="2926320"/>
    <lineage>
        <taxon>Bacteria</taxon>
        <taxon>Pseudomonadati</taxon>
        <taxon>Verrucomicrobiota</taxon>
        <taxon>Opitutia</taxon>
        <taxon>Opitutales</taxon>
        <taxon>Intestinicryptomonaceae</taxon>
        <taxon>Intestinicryptomonas</taxon>
    </lineage>
</organism>
<dbReference type="PROSITE" id="PS50893">
    <property type="entry name" value="ABC_TRANSPORTER_2"/>
    <property type="match status" value="1"/>
</dbReference>
<keyword evidence="5 7" id="KW-1278">Translocase</keyword>
<dbReference type="Gene3D" id="2.40.50.100">
    <property type="match status" value="1"/>
</dbReference>
<evidence type="ECO:0000256" key="2">
    <source>
        <dbReference type="ARBA" id="ARBA00022475"/>
    </source>
</evidence>
<evidence type="ECO:0000256" key="1">
    <source>
        <dbReference type="ARBA" id="ARBA00022448"/>
    </source>
</evidence>
<comment type="catalytic activity">
    <reaction evidence="7">
        <text>ATP + H2O + polyamine-[polyamine-binding protein]Side 1 = ADP + phosphate + polyamineSide 2 + [polyamine-binding protein]Side 1.</text>
        <dbReference type="EC" id="7.6.2.11"/>
    </reaction>
</comment>
<sequence>MESFFKLENINKTFGTHRAVYDVSLNVNKGEVFSLLGPSGCGKTTMLRVAAGFEEPESGKVFLDGKDISSLPPNKRKINTVFQNYALFPHLNIYDNIAFGPRIAKIPESEIEKRVKNMLELIRLEEHAFKRPDQISGGQKQRVAIARALINRPSLLLLDEPLAALDLKLRQHMLLELDRIHDEVGITFIYVTHDQTEAMSLSDRIAVMNKGRIEQIGTPAEIYESPRTKFVAEFIGDTNFFEGKVVERLDGEYCKIDLFGFGEFAFFNESRLDVGANVTISMRPEKFRVYMERPADSAASGMNLIKAKVVDIVYQGAQTNYWVIAGDKRICVRQQHNRCYLDLRQPTWNDEVWIAWHKDDVNMLAGVSQNGES</sequence>
<dbReference type="InterPro" id="IPR050093">
    <property type="entry name" value="ABC_SmlMolc_Importer"/>
</dbReference>
<dbReference type="CDD" id="cd03300">
    <property type="entry name" value="ABC_PotA_N"/>
    <property type="match status" value="1"/>
</dbReference>
<dbReference type="EC" id="7.6.2.11" evidence="7"/>
<comment type="subunit">
    <text evidence="7">The complex is composed of two ATP-binding proteins (PotA), two transmembrane proteins (PotB and PotC) and a solute-binding protein (PotD).</text>
</comment>
<evidence type="ECO:0000256" key="6">
    <source>
        <dbReference type="ARBA" id="ARBA00023136"/>
    </source>
</evidence>
<dbReference type="InterPro" id="IPR017879">
    <property type="entry name" value="PotA_ATP-bd"/>
</dbReference>
<keyword evidence="6 7" id="KW-0472">Membrane</keyword>
<dbReference type="RefSeq" id="WP_370396683.1">
    <property type="nucleotide sequence ID" value="NZ_JALBUT010000003.1"/>
</dbReference>
<comment type="caution">
    <text evidence="9">The sequence shown here is derived from an EMBL/GenBank/DDBJ whole genome shotgun (WGS) entry which is preliminary data.</text>
</comment>
<protein>
    <recommendedName>
        <fullName evidence="7">Spermidine/putrescine import ATP-binding protein PotA</fullName>
        <ecNumber evidence="7">7.6.2.11</ecNumber>
    </recommendedName>
</protein>
<evidence type="ECO:0000259" key="8">
    <source>
        <dbReference type="PROSITE" id="PS50893"/>
    </source>
</evidence>
<dbReference type="PANTHER" id="PTHR42781">
    <property type="entry name" value="SPERMIDINE/PUTRESCINE IMPORT ATP-BINDING PROTEIN POTA"/>
    <property type="match status" value="1"/>
</dbReference>
<dbReference type="EMBL" id="JALBUT010000003">
    <property type="protein sequence ID" value="MDX8415235.1"/>
    <property type="molecule type" value="Genomic_DNA"/>
</dbReference>
<dbReference type="SUPFAM" id="SSF50331">
    <property type="entry name" value="MOP-like"/>
    <property type="match status" value="1"/>
</dbReference>
<dbReference type="GO" id="GO:0005524">
    <property type="term" value="F:ATP binding"/>
    <property type="evidence" value="ECO:0007669"/>
    <property type="project" value="UniProtKB-KW"/>
</dbReference>
<dbReference type="Pfam" id="PF08402">
    <property type="entry name" value="TOBE_2"/>
    <property type="match status" value="1"/>
</dbReference>
<evidence type="ECO:0000256" key="7">
    <source>
        <dbReference type="RuleBase" id="RU364083"/>
    </source>
</evidence>
<keyword evidence="10" id="KW-1185">Reference proteome</keyword>
<dbReference type="InterPro" id="IPR003439">
    <property type="entry name" value="ABC_transporter-like_ATP-bd"/>
</dbReference>
<gene>
    <name evidence="7" type="primary">potA</name>
    <name evidence="9" type="ORF">MOX91_03455</name>
</gene>
<keyword evidence="4 7" id="KW-0067">ATP-binding</keyword>
<feature type="domain" description="ABC transporter" evidence="8">
    <location>
        <begin position="5"/>
        <end position="235"/>
    </location>
</feature>
<dbReference type="SUPFAM" id="SSF52540">
    <property type="entry name" value="P-loop containing nucleoside triphosphate hydrolases"/>
    <property type="match status" value="1"/>
</dbReference>
<evidence type="ECO:0000256" key="3">
    <source>
        <dbReference type="ARBA" id="ARBA00022741"/>
    </source>
</evidence>
<evidence type="ECO:0000313" key="9">
    <source>
        <dbReference type="EMBL" id="MDX8415235.1"/>
    </source>
</evidence>